<reference evidence="2 3" key="1">
    <citation type="submission" date="2019-09" db="EMBL/GenBank/DDBJ databases">
        <title>YIM 48816 draft genome.</title>
        <authorList>
            <person name="Jiang L."/>
        </authorList>
    </citation>
    <scope>NUCLEOTIDE SEQUENCE [LARGE SCALE GENOMIC DNA]</scope>
    <source>
        <strain evidence="2 3">YIM 48816</strain>
    </source>
</reference>
<sequence>MTSTTDATHVPVPVKGGLVAYLCVEGAMKAAEFYTRAFGAEIAGAMPPDEQGRTMHVHLYVHGSSLMLSDAFPDHGHPFQAPQGFTMTLMVEDIEAWWSRAIEAGATALMPPADMFWGDRYAQLRDPFGILWAFNQQAR</sequence>
<dbReference type="SUPFAM" id="SSF54593">
    <property type="entry name" value="Glyoxalase/Bleomycin resistance protein/Dihydroxybiphenyl dioxygenase"/>
    <property type="match status" value="1"/>
</dbReference>
<evidence type="ECO:0000259" key="1">
    <source>
        <dbReference type="PROSITE" id="PS51819"/>
    </source>
</evidence>
<dbReference type="PROSITE" id="PS51819">
    <property type="entry name" value="VOC"/>
    <property type="match status" value="1"/>
</dbReference>
<dbReference type="RefSeq" id="WP_151000906.1">
    <property type="nucleotide sequence ID" value="NZ_BPQY01000033.1"/>
</dbReference>
<dbReference type="Proteomes" id="UP000474159">
    <property type="component" value="Unassembled WGS sequence"/>
</dbReference>
<dbReference type="OrthoDB" id="9795306at2"/>
<comment type="caution">
    <text evidence="2">The sequence shown here is derived from an EMBL/GenBank/DDBJ whole genome shotgun (WGS) entry which is preliminary data.</text>
</comment>
<dbReference type="InterPro" id="IPR004360">
    <property type="entry name" value="Glyas_Fos-R_dOase_dom"/>
</dbReference>
<dbReference type="Pfam" id="PF00903">
    <property type="entry name" value="Glyoxalase"/>
    <property type="match status" value="1"/>
</dbReference>
<dbReference type="Gene3D" id="3.30.720.120">
    <property type="match status" value="1"/>
</dbReference>
<organism evidence="2 3">
    <name type="scientific">Methylobacterium soli</name>
    <dbReference type="NCBI Taxonomy" id="553447"/>
    <lineage>
        <taxon>Bacteria</taxon>
        <taxon>Pseudomonadati</taxon>
        <taxon>Pseudomonadota</taxon>
        <taxon>Alphaproteobacteria</taxon>
        <taxon>Hyphomicrobiales</taxon>
        <taxon>Methylobacteriaceae</taxon>
        <taxon>Methylobacterium</taxon>
    </lineage>
</organism>
<dbReference type="Gene3D" id="3.30.720.110">
    <property type="match status" value="1"/>
</dbReference>
<dbReference type="PANTHER" id="PTHR34109">
    <property type="entry name" value="BNAUNNG04460D PROTEIN-RELATED"/>
    <property type="match status" value="1"/>
</dbReference>
<protein>
    <submittedName>
        <fullName evidence="2">VOC family protein</fullName>
    </submittedName>
</protein>
<name>A0A6L3T5G0_9HYPH</name>
<keyword evidence="3" id="KW-1185">Reference proteome</keyword>
<proteinExistence type="predicted"/>
<dbReference type="InterPro" id="IPR029068">
    <property type="entry name" value="Glyas_Bleomycin-R_OHBP_Dase"/>
</dbReference>
<feature type="domain" description="VOC" evidence="1">
    <location>
        <begin position="15"/>
        <end position="137"/>
    </location>
</feature>
<accession>A0A6L3T5G0</accession>
<dbReference type="CDD" id="cd07246">
    <property type="entry name" value="VOC_like"/>
    <property type="match status" value="1"/>
</dbReference>
<evidence type="ECO:0000313" key="2">
    <source>
        <dbReference type="EMBL" id="KAB1078593.1"/>
    </source>
</evidence>
<dbReference type="AlphaFoldDB" id="A0A6L3T5G0"/>
<evidence type="ECO:0000313" key="3">
    <source>
        <dbReference type="Proteomes" id="UP000474159"/>
    </source>
</evidence>
<dbReference type="PANTHER" id="PTHR34109:SF1">
    <property type="entry name" value="VOC DOMAIN-CONTAINING PROTEIN"/>
    <property type="match status" value="1"/>
</dbReference>
<gene>
    <name evidence="2" type="ORF">F6X53_14455</name>
</gene>
<dbReference type="EMBL" id="VZZK01000013">
    <property type="protein sequence ID" value="KAB1078593.1"/>
    <property type="molecule type" value="Genomic_DNA"/>
</dbReference>
<dbReference type="InterPro" id="IPR037523">
    <property type="entry name" value="VOC_core"/>
</dbReference>